<evidence type="ECO:0008006" key="4">
    <source>
        <dbReference type="Google" id="ProtNLM"/>
    </source>
</evidence>
<dbReference type="OMA" id="CGDIGTH"/>
<evidence type="ECO:0000313" key="2">
    <source>
        <dbReference type="EnsemblProtists" id="EKX32112"/>
    </source>
</evidence>
<feature type="non-terminal residue" evidence="1">
    <location>
        <position position="1"/>
    </location>
</feature>
<sequence length="123" mass="13466">MSRSRNVCTLLYNHMEFVGDALRFYVIHAKNDQAGIYFCCYGFNHTASGGRLFPGTNQYDRFRKLLCNRLLIADEEVAAAIHAKGLNANEIGSHSIRKGASTFCSSGSTACPSLAAISIRAGW</sequence>
<evidence type="ECO:0000313" key="3">
    <source>
        <dbReference type="Proteomes" id="UP000011087"/>
    </source>
</evidence>
<name>L1I7P1_GUITC</name>
<dbReference type="PaxDb" id="55529-EKX32112"/>
<organism evidence="1">
    <name type="scientific">Guillardia theta (strain CCMP2712)</name>
    <name type="common">Cryptophyte</name>
    <dbReference type="NCBI Taxonomy" id="905079"/>
    <lineage>
        <taxon>Eukaryota</taxon>
        <taxon>Cryptophyceae</taxon>
        <taxon>Pyrenomonadales</taxon>
        <taxon>Geminigeraceae</taxon>
        <taxon>Guillardia</taxon>
    </lineage>
</organism>
<reference evidence="2" key="3">
    <citation type="submission" date="2015-06" db="UniProtKB">
        <authorList>
            <consortium name="EnsemblProtists"/>
        </authorList>
    </citation>
    <scope>IDENTIFICATION</scope>
</reference>
<dbReference type="EnsemblProtists" id="EKX32112">
    <property type="protein sequence ID" value="EKX32112"/>
    <property type="gene ID" value="GUITHDRAFT_44356"/>
</dbReference>
<dbReference type="KEGG" id="gtt:GUITHDRAFT_44356"/>
<dbReference type="GeneID" id="17288848"/>
<reference evidence="3" key="2">
    <citation type="submission" date="2012-11" db="EMBL/GenBank/DDBJ databases">
        <authorList>
            <person name="Kuo A."/>
            <person name="Curtis B.A."/>
            <person name="Tanifuji G."/>
            <person name="Burki F."/>
            <person name="Gruber A."/>
            <person name="Irimia M."/>
            <person name="Maruyama S."/>
            <person name="Arias M.C."/>
            <person name="Ball S.G."/>
            <person name="Gile G.H."/>
            <person name="Hirakawa Y."/>
            <person name="Hopkins J.F."/>
            <person name="Rensing S.A."/>
            <person name="Schmutz J."/>
            <person name="Symeonidi A."/>
            <person name="Elias M."/>
            <person name="Eveleigh R.J."/>
            <person name="Herman E.K."/>
            <person name="Klute M.J."/>
            <person name="Nakayama T."/>
            <person name="Obornik M."/>
            <person name="Reyes-Prieto A."/>
            <person name="Armbrust E.V."/>
            <person name="Aves S.J."/>
            <person name="Beiko R.G."/>
            <person name="Coutinho P."/>
            <person name="Dacks J.B."/>
            <person name="Durnford D.G."/>
            <person name="Fast N.M."/>
            <person name="Green B.R."/>
            <person name="Grisdale C."/>
            <person name="Hempe F."/>
            <person name="Henrissat B."/>
            <person name="Hoppner M.P."/>
            <person name="Ishida K.-I."/>
            <person name="Kim E."/>
            <person name="Koreny L."/>
            <person name="Kroth P.G."/>
            <person name="Liu Y."/>
            <person name="Malik S.-B."/>
            <person name="Maier U.G."/>
            <person name="McRose D."/>
            <person name="Mock T."/>
            <person name="Neilson J.A."/>
            <person name="Onodera N.T."/>
            <person name="Poole A.M."/>
            <person name="Pritham E.J."/>
            <person name="Richards T.A."/>
            <person name="Rocap G."/>
            <person name="Roy S.W."/>
            <person name="Sarai C."/>
            <person name="Schaack S."/>
            <person name="Shirato S."/>
            <person name="Slamovits C.H."/>
            <person name="Spencer D.F."/>
            <person name="Suzuki S."/>
            <person name="Worden A.Z."/>
            <person name="Zauner S."/>
            <person name="Barry K."/>
            <person name="Bell C."/>
            <person name="Bharti A.K."/>
            <person name="Crow J.A."/>
            <person name="Grimwood J."/>
            <person name="Kramer R."/>
            <person name="Lindquist E."/>
            <person name="Lucas S."/>
            <person name="Salamov A."/>
            <person name="McFadden G.I."/>
            <person name="Lane C.E."/>
            <person name="Keeling P.J."/>
            <person name="Gray M.W."/>
            <person name="Grigoriev I.V."/>
            <person name="Archibald J.M."/>
        </authorList>
    </citation>
    <scope>NUCLEOTIDE SEQUENCE</scope>
    <source>
        <strain evidence="3">CCMP2712</strain>
    </source>
</reference>
<accession>L1I7P1</accession>
<reference evidence="1 3" key="1">
    <citation type="journal article" date="2012" name="Nature">
        <title>Algal genomes reveal evolutionary mosaicism and the fate of nucleomorphs.</title>
        <authorList>
            <consortium name="DOE Joint Genome Institute"/>
            <person name="Curtis B.A."/>
            <person name="Tanifuji G."/>
            <person name="Burki F."/>
            <person name="Gruber A."/>
            <person name="Irimia M."/>
            <person name="Maruyama S."/>
            <person name="Arias M.C."/>
            <person name="Ball S.G."/>
            <person name="Gile G.H."/>
            <person name="Hirakawa Y."/>
            <person name="Hopkins J.F."/>
            <person name="Kuo A."/>
            <person name="Rensing S.A."/>
            <person name="Schmutz J."/>
            <person name="Symeonidi A."/>
            <person name="Elias M."/>
            <person name="Eveleigh R.J."/>
            <person name="Herman E.K."/>
            <person name="Klute M.J."/>
            <person name="Nakayama T."/>
            <person name="Obornik M."/>
            <person name="Reyes-Prieto A."/>
            <person name="Armbrust E.V."/>
            <person name="Aves S.J."/>
            <person name="Beiko R.G."/>
            <person name="Coutinho P."/>
            <person name="Dacks J.B."/>
            <person name="Durnford D.G."/>
            <person name="Fast N.M."/>
            <person name="Green B.R."/>
            <person name="Grisdale C.J."/>
            <person name="Hempel F."/>
            <person name="Henrissat B."/>
            <person name="Hoppner M.P."/>
            <person name="Ishida K."/>
            <person name="Kim E."/>
            <person name="Koreny L."/>
            <person name="Kroth P.G."/>
            <person name="Liu Y."/>
            <person name="Malik S.B."/>
            <person name="Maier U.G."/>
            <person name="McRose D."/>
            <person name="Mock T."/>
            <person name="Neilson J.A."/>
            <person name="Onodera N.T."/>
            <person name="Poole A.M."/>
            <person name="Pritham E.J."/>
            <person name="Richards T.A."/>
            <person name="Rocap G."/>
            <person name="Roy S.W."/>
            <person name="Sarai C."/>
            <person name="Schaack S."/>
            <person name="Shirato S."/>
            <person name="Slamovits C.H."/>
            <person name="Spencer D.F."/>
            <person name="Suzuki S."/>
            <person name="Worden A.Z."/>
            <person name="Zauner S."/>
            <person name="Barry K."/>
            <person name="Bell C."/>
            <person name="Bharti A.K."/>
            <person name="Crow J.A."/>
            <person name="Grimwood J."/>
            <person name="Kramer R."/>
            <person name="Lindquist E."/>
            <person name="Lucas S."/>
            <person name="Salamov A."/>
            <person name="McFadden G.I."/>
            <person name="Lane C.E."/>
            <person name="Keeling P.J."/>
            <person name="Gray M.W."/>
            <person name="Grigoriev I.V."/>
            <person name="Archibald J.M."/>
        </authorList>
    </citation>
    <scope>NUCLEOTIDE SEQUENCE</scope>
    <source>
        <strain evidence="1 3">CCMP2712</strain>
    </source>
</reference>
<dbReference type="AlphaFoldDB" id="L1I7P1"/>
<gene>
    <name evidence="1" type="ORF">GUITHDRAFT_44356</name>
</gene>
<evidence type="ECO:0000313" key="1">
    <source>
        <dbReference type="EMBL" id="EKX32112.1"/>
    </source>
</evidence>
<proteinExistence type="predicted"/>
<dbReference type="RefSeq" id="XP_005819092.1">
    <property type="nucleotide sequence ID" value="XM_005819035.1"/>
</dbReference>
<dbReference type="STRING" id="905079.L1I7P1"/>
<dbReference type="Proteomes" id="UP000011087">
    <property type="component" value="Unassembled WGS sequence"/>
</dbReference>
<dbReference type="HOGENOM" id="CLU_1942195_0_0_1"/>
<protein>
    <recommendedName>
        <fullName evidence="4">Tyr recombinase domain-containing protein</fullName>
    </recommendedName>
</protein>
<dbReference type="EMBL" id="JH993210">
    <property type="protein sequence ID" value="EKX32112.1"/>
    <property type="molecule type" value="Genomic_DNA"/>
</dbReference>
<dbReference type="OrthoDB" id="78568at2759"/>
<keyword evidence="3" id="KW-1185">Reference proteome</keyword>